<accession>A0A540X1P6</accession>
<evidence type="ECO:0000313" key="1">
    <source>
        <dbReference type="EMBL" id="TQF15197.1"/>
    </source>
</evidence>
<keyword evidence="2" id="KW-1185">Reference proteome</keyword>
<comment type="caution">
    <text evidence="1">The sequence shown here is derived from an EMBL/GenBank/DDBJ whole genome shotgun (WGS) entry which is preliminary data.</text>
</comment>
<dbReference type="OrthoDB" id="9814566at2"/>
<dbReference type="AlphaFoldDB" id="A0A540X1P6"/>
<dbReference type="Proteomes" id="UP000315369">
    <property type="component" value="Unassembled WGS sequence"/>
</dbReference>
<gene>
    <name evidence="1" type="ORF">FJV41_14950</name>
</gene>
<dbReference type="EMBL" id="VIFM01000049">
    <property type="protein sequence ID" value="TQF15197.1"/>
    <property type="molecule type" value="Genomic_DNA"/>
</dbReference>
<name>A0A540X1P6_9BACT</name>
<reference evidence="1 2" key="1">
    <citation type="submission" date="2019-06" db="EMBL/GenBank/DDBJ databases">
        <authorList>
            <person name="Livingstone P."/>
            <person name="Whitworth D."/>
        </authorList>
    </citation>
    <scope>NUCLEOTIDE SEQUENCE [LARGE SCALE GENOMIC DNA]</scope>
    <source>
        <strain evidence="1 2">AM401</strain>
    </source>
</reference>
<sequence>MQPFAETAIQQCPYCGEEVEVDVDPIGASAEHYIEDCPVCCRPWTVHVARDEEAVSVSLGREDD</sequence>
<dbReference type="InterPro" id="IPR025990">
    <property type="entry name" value="zinc_ribbon_bacterial"/>
</dbReference>
<dbReference type="InterPro" id="IPR017143">
    <property type="entry name" value="UCP037225"/>
</dbReference>
<dbReference type="RefSeq" id="WP_141643151.1">
    <property type="nucleotide sequence ID" value="NZ_VIFM01000049.1"/>
</dbReference>
<proteinExistence type="predicted"/>
<evidence type="ECO:0000313" key="2">
    <source>
        <dbReference type="Proteomes" id="UP000315369"/>
    </source>
</evidence>
<dbReference type="PIRSF" id="PIRSF037225">
    <property type="entry name" value="UCP037225"/>
    <property type="match status" value="1"/>
</dbReference>
<dbReference type="Pfam" id="PF14255">
    <property type="entry name" value="Zn_ribbon_21"/>
    <property type="match status" value="1"/>
</dbReference>
<organism evidence="1 2">
    <name type="scientific">Myxococcus llanfairpwllgwyngyllgogerychwyrndrobwllllantysiliogogogochensis</name>
    <dbReference type="NCBI Taxonomy" id="2590453"/>
    <lineage>
        <taxon>Bacteria</taxon>
        <taxon>Pseudomonadati</taxon>
        <taxon>Myxococcota</taxon>
        <taxon>Myxococcia</taxon>
        <taxon>Myxococcales</taxon>
        <taxon>Cystobacterineae</taxon>
        <taxon>Myxococcaceae</taxon>
        <taxon>Myxococcus</taxon>
    </lineage>
</organism>
<protein>
    <submittedName>
        <fullName evidence="1">CPXCG motif-containing cysteine-rich protein</fullName>
    </submittedName>
</protein>